<proteinExistence type="inferred from homology"/>
<dbReference type="PRINTS" id="PR00463">
    <property type="entry name" value="EP450I"/>
</dbReference>
<dbReference type="InterPro" id="IPR050121">
    <property type="entry name" value="Cytochrome_P450_monoxygenase"/>
</dbReference>
<feature type="binding site" description="axial binding residue" evidence="13">
    <location>
        <position position="480"/>
    </location>
    <ligand>
        <name>heme</name>
        <dbReference type="ChEBI" id="CHEBI:30413"/>
    </ligand>
    <ligandPart>
        <name>Fe</name>
        <dbReference type="ChEBI" id="CHEBI:18248"/>
    </ligandPart>
</feature>
<dbReference type="EMBL" id="JAYKXP010000008">
    <property type="protein sequence ID" value="KAK7054620.1"/>
    <property type="molecule type" value="Genomic_DNA"/>
</dbReference>
<dbReference type="PRINTS" id="PR00385">
    <property type="entry name" value="P450"/>
</dbReference>
<name>A0AAW0DRL6_9AGAR</name>
<dbReference type="GO" id="GO:0016020">
    <property type="term" value="C:membrane"/>
    <property type="evidence" value="ECO:0007669"/>
    <property type="project" value="UniProtKB-SubCell"/>
</dbReference>
<keyword evidence="17" id="KW-1185">Reference proteome</keyword>
<keyword evidence="8 15" id="KW-1133">Transmembrane helix</keyword>
<keyword evidence="12 15" id="KW-0472">Membrane</keyword>
<dbReference type="GO" id="GO:0020037">
    <property type="term" value="F:heme binding"/>
    <property type="evidence" value="ECO:0007669"/>
    <property type="project" value="InterPro"/>
</dbReference>
<protein>
    <recommendedName>
        <fullName evidence="18">Cytochrome P450</fullName>
    </recommendedName>
</protein>
<dbReference type="PANTHER" id="PTHR24305">
    <property type="entry name" value="CYTOCHROME P450"/>
    <property type="match status" value="1"/>
</dbReference>
<evidence type="ECO:0000256" key="10">
    <source>
        <dbReference type="ARBA" id="ARBA00023004"/>
    </source>
</evidence>
<dbReference type="PROSITE" id="PS00086">
    <property type="entry name" value="CYTOCHROME_P450"/>
    <property type="match status" value="1"/>
</dbReference>
<evidence type="ECO:0000256" key="2">
    <source>
        <dbReference type="ARBA" id="ARBA00004370"/>
    </source>
</evidence>
<dbReference type="GO" id="GO:0005506">
    <property type="term" value="F:iron ion binding"/>
    <property type="evidence" value="ECO:0007669"/>
    <property type="project" value="InterPro"/>
</dbReference>
<evidence type="ECO:0000256" key="6">
    <source>
        <dbReference type="ARBA" id="ARBA00022692"/>
    </source>
</evidence>
<evidence type="ECO:0000256" key="13">
    <source>
        <dbReference type="PIRSR" id="PIRSR602401-1"/>
    </source>
</evidence>
<keyword evidence="5 13" id="KW-0349">Heme</keyword>
<dbReference type="GO" id="GO:0004497">
    <property type="term" value="F:monooxygenase activity"/>
    <property type="evidence" value="ECO:0007669"/>
    <property type="project" value="UniProtKB-KW"/>
</dbReference>
<accession>A0AAW0DRL6</accession>
<dbReference type="SUPFAM" id="SSF48264">
    <property type="entry name" value="Cytochrome P450"/>
    <property type="match status" value="1"/>
</dbReference>
<keyword evidence="10 13" id="KW-0408">Iron</keyword>
<evidence type="ECO:0000313" key="17">
    <source>
        <dbReference type="Proteomes" id="UP001383192"/>
    </source>
</evidence>
<keyword evidence="7 13" id="KW-0479">Metal-binding</keyword>
<evidence type="ECO:0000256" key="15">
    <source>
        <dbReference type="SAM" id="Phobius"/>
    </source>
</evidence>
<dbReference type="Pfam" id="PF00067">
    <property type="entry name" value="p450"/>
    <property type="match status" value="1"/>
</dbReference>
<evidence type="ECO:0000256" key="8">
    <source>
        <dbReference type="ARBA" id="ARBA00022989"/>
    </source>
</evidence>
<evidence type="ECO:0008006" key="18">
    <source>
        <dbReference type="Google" id="ProtNLM"/>
    </source>
</evidence>
<evidence type="ECO:0000256" key="14">
    <source>
        <dbReference type="RuleBase" id="RU000461"/>
    </source>
</evidence>
<gene>
    <name evidence="16" type="ORF">VNI00_003083</name>
</gene>
<evidence type="ECO:0000256" key="7">
    <source>
        <dbReference type="ARBA" id="ARBA00022723"/>
    </source>
</evidence>
<feature type="transmembrane region" description="Helical" evidence="15">
    <location>
        <begin position="20"/>
        <end position="36"/>
    </location>
</feature>
<evidence type="ECO:0000256" key="3">
    <source>
        <dbReference type="ARBA" id="ARBA00004721"/>
    </source>
</evidence>
<reference evidence="16 17" key="1">
    <citation type="submission" date="2024-01" db="EMBL/GenBank/DDBJ databases">
        <title>A draft genome for a cacao thread blight-causing isolate of Paramarasmius palmivorus.</title>
        <authorList>
            <person name="Baruah I.K."/>
            <person name="Bukari Y."/>
            <person name="Amoako-Attah I."/>
            <person name="Meinhardt L.W."/>
            <person name="Bailey B.A."/>
            <person name="Cohen S.P."/>
        </authorList>
    </citation>
    <scope>NUCLEOTIDE SEQUENCE [LARGE SCALE GENOMIC DNA]</scope>
    <source>
        <strain evidence="16 17">GH-12</strain>
    </source>
</reference>
<keyword evidence="9 14" id="KW-0560">Oxidoreductase</keyword>
<dbReference type="InterPro" id="IPR002401">
    <property type="entry name" value="Cyt_P450_E_grp-I"/>
</dbReference>
<evidence type="ECO:0000256" key="4">
    <source>
        <dbReference type="ARBA" id="ARBA00010617"/>
    </source>
</evidence>
<evidence type="ECO:0000313" key="16">
    <source>
        <dbReference type="EMBL" id="KAK7054620.1"/>
    </source>
</evidence>
<evidence type="ECO:0000256" key="12">
    <source>
        <dbReference type="ARBA" id="ARBA00023136"/>
    </source>
</evidence>
<dbReference type="Gene3D" id="1.10.630.10">
    <property type="entry name" value="Cytochrome P450"/>
    <property type="match status" value="1"/>
</dbReference>
<keyword evidence="6 15" id="KW-0812">Transmembrane</keyword>
<dbReference type="AlphaFoldDB" id="A0AAW0DRL6"/>
<dbReference type="InterPro" id="IPR017972">
    <property type="entry name" value="Cyt_P450_CS"/>
</dbReference>
<dbReference type="Proteomes" id="UP001383192">
    <property type="component" value="Unassembled WGS sequence"/>
</dbReference>
<dbReference type="InterPro" id="IPR001128">
    <property type="entry name" value="Cyt_P450"/>
</dbReference>
<evidence type="ECO:0000256" key="5">
    <source>
        <dbReference type="ARBA" id="ARBA00022617"/>
    </source>
</evidence>
<evidence type="ECO:0000256" key="9">
    <source>
        <dbReference type="ARBA" id="ARBA00023002"/>
    </source>
</evidence>
<organism evidence="16 17">
    <name type="scientific">Paramarasmius palmivorus</name>
    <dbReference type="NCBI Taxonomy" id="297713"/>
    <lineage>
        <taxon>Eukaryota</taxon>
        <taxon>Fungi</taxon>
        <taxon>Dikarya</taxon>
        <taxon>Basidiomycota</taxon>
        <taxon>Agaricomycotina</taxon>
        <taxon>Agaricomycetes</taxon>
        <taxon>Agaricomycetidae</taxon>
        <taxon>Agaricales</taxon>
        <taxon>Marasmiineae</taxon>
        <taxon>Marasmiaceae</taxon>
        <taxon>Paramarasmius</taxon>
    </lineage>
</organism>
<sequence length="539" mass="60430">MVSQQPLLSTQTLSSLAMEHTNLIAIIVTAIVLLVVRRRLAFSRMHSPNVPIPSGASWIWGHQRLVFDGGVGGAYSRWAAELSSHVFKIKQAIKGDEILIVLDPTAINHVFQKHIYEYYQLDRPKIARMIGRSIAWVAEEKEHQRMKQLFNPALTAEVVREGAQNVIDAAENFRSYMESYLTSQDPANKGIDISIPEWTLNATLEVIGRFGFGHDFGSGRSPDAKGILSAWRNMTSMITNAKNFEVVMLFRNLPFIDSIPIKALRSYGNVRLSIHERVGTSGPRLSGLVYDDQLYGNDMLSRLLFANRVNRLPLVELQDHVTTFVMAGSETTSTSISFAIWELARHPEIQEQLRKELHSFPAQPTYDQIMSKMPLLDAVVRESLRMHPAVPYMEREACHDDVIPLKHSFVDPQGVQRSEVVVTAGQKIVVPVLSVNRLDSIWGDGSVFRPSRWSEPLPAKEDLLGGFSHILSFSDGPRTCVGWRLALFEMKVMVAMLTYNFKFEDTGAEVDTKVASSLNPIEVGKEELGPRLPVKISLA</sequence>
<dbReference type="PANTHER" id="PTHR24305:SF166">
    <property type="entry name" value="CYTOCHROME P450 12A4, MITOCHONDRIAL-RELATED"/>
    <property type="match status" value="1"/>
</dbReference>
<evidence type="ECO:0000256" key="11">
    <source>
        <dbReference type="ARBA" id="ARBA00023033"/>
    </source>
</evidence>
<keyword evidence="11 14" id="KW-0503">Monooxygenase</keyword>
<dbReference type="GO" id="GO:0016705">
    <property type="term" value="F:oxidoreductase activity, acting on paired donors, with incorporation or reduction of molecular oxygen"/>
    <property type="evidence" value="ECO:0007669"/>
    <property type="project" value="InterPro"/>
</dbReference>
<comment type="pathway">
    <text evidence="3">Secondary metabolite biosynthesis; terpenoid biosynthesis.</text>
</comment>
<dbReference type="InterPro" id="IPR036396">
    <property type="entry name" value="Cyt_P450_sf"/>
</dbReference>
<comment type="similarity">
    <text evidence="4 14">Belongs to the cytochrome P450 family.</text>
</comment>
<comment type="subcellular location">
    <subcellularLocation>
        <location evidence="2">Membrane</location>
    </subcellularLocation>
</comment>
<comment type="caution">
    <text evidence="16">The sequence shown here is derived from an EMBL/GenBank/DDBJ whole genome shotgun (WGS) entry which is preliminary data.</text>
</comment>
<evidence type="ECO:0000256" key="1">
    <source>
        <dbReference type="ARBA" id="ARBA00001971"/>
    </source>
</evidence>
<comment type="cofactor">
    <cofactor evidence="1 13">
        <name>heme</name>
        <dbReference type="ChEBI" id="CHEBI:30413"/>
    </cofactor>
</comment>